<keyword evidence="2 4" id="KW-0032">Aminotransferase</keyword>
<evidence type="ECO:0000256" key="1">
    <source>
        <dbReference type="ARBA" id="ARBA00001933"/>
    </source>
</evidence>
<evidence type="ECO:0000256" key="3">
    <source>
        <dbReference type="ARBA" id="ARBA00022679"/>
    </source>
</evidence>
<protein>
    <recommendedName>
        <fullName evidence="4">Aminotransferase</fullName>
        <ecNumber evidence="4">2.6.1.-</ecNumber>
    </recommendedName>
</protein>
<dbReference type="PANTHER" id="PTHR42832:SF1">
    <property type="entry name" value="GLUTAMATE-PYRUVATE AMINOTRANSFERASE ALAC"/>
    <property type="match status" value="1"/>
</dbReference>
<dbReference type="GO" id="GO:0008483">
    <property type="term" value="F:transaminase activity"/>
    <property type="evidence" value="ECO:0007669"/>
    <property type="project" value="UniProtKB-KW"/>
</dbReference>
<dbReference type="PANTHER" id="PTHR42832">
    <property type="entry name" value="AMINO ACID AMINOTRANSFERASE"/>
    <property type="match status" value="1"/>
</dbReference>
<dbReference type="InterPro" id="IPR004838">
    <property type="entry name" value="NHTrfase_class1_PyrdxlP-BS"/>
</dbReference>
<dbReference type="EC" id="2.6.1.-" evidence="4"/>
<dbReference type="InterPro" id="IPR004839">
    <property type="entry name" value="Aminotransferase_I/II_large"/>
</dbReference>
<dbReference type="Gene3D" id="3.40.640.10">
    <property type="entry name" value="Type I PLP-dependent aspartate aminotransferase-like (Major domain)"/>
    <property type="match status" value="1"/>
</dbReference>
<comment type="cofactor">
    <cofactor evidence="1 4">
        <name>pyridoxal 5'-phosphate</name>
        <dbReference type="ChEBI" id="CHEBI:597326"/>
    </cofactor>
</comment>
<dbReference type="Proteomes" id="UP000698963">
    <property type="component" value="Unassembled WGS sequence"/>
</dbReference>
<gene>
    <name evidence="6" type="ORF">K8W16_10485</name>
</gene>
<reference evidence="6" key="1">
    <citation type="journal article" date="2021" name="PeerJ">
        <title>Extensive microbial diversity within the chicken gut microbiome revealed by metagenomics and culture.</title>
        <authorList>
            <person name="Gilroy R."/>
            <person name="Ravi A."/>
            <person name="Getino M."/>
            <person name="Pursley I."/>
            <person name="Horton D.L."/>
            <person name="Alikhan N.F."/>
            <person name="Baker D."/>
            <person name="Gharbi K."/>
            <person name="Hall N."/>
            <person name="Watson M."/>
            <person name="Adriaenssens E.M."/>
            <person name="Foster-Nyarko E."/>
            <person name="Jarju S."/>
            <person name="Secka A."/>
            <person name="Antonio M."/>
            <person name="Oren A."/>
            <person name="Chaudhuri R.R."/>
            <person name="La Ragione R."/>
            <person name="Hildebrand F."/>
            <person name="Pallen M.J."/>
        </authorList>
    </citation>
    <scope>NUCLEOTIDE SEQUENCE</scope>
    <source>
        <strain evidence="6">ChiGjej2B2-19336</strain>
    </source>
</reference>
<feature type="domain" description="Aminotransferase class I/classII large" evidence="5">
    <location>
        <begin position="31"/>
        <end position="371"/>
    </location>
</feature>
<dbReference type="CDD" id="cd00609">
    <property type="entry name" value="AAT_like"/>
    <property type="match status" value="1"/>
</dbReference>
<dbReference type="AlphaFoldDB" id="A0A921DTG5"/>
<dbReference type="InterPro" id="IPR015421">
    <property type="entry name" value="PyrdxlP-dep_Trfase_major"/>
</dbReference>
<comment type="caution">
    <text evidence="6">The sequence shown here is derived from an EMBL/GenBank/DDBJ whole genome shotgun (WGS) entry which is preliminary data.</text>
</comment>
<sequence>MPEFSRIDRLPPYAFAVVGEIKKQLRQQNIDIVDLSMGNPDLPTPKFIVDKLCEAARKPVNHRYSVSRGIPNLRKAICDLYARRFNVHLDPETQAIATIGSKEGLAHLCLAMLNPGDVVFAPDPTYPIHVYAPVICGADVRRIPVAEDRDFFEDLLTATKQTWPKPKLLIISYPQNPTTQVVDLAFFERIVEFAKEHKMWVIHDMAYADLCFDGYQAPSFLQAKGAEDVGVEFYSMTKGYSMAGWRMGFCLGNRDLVHILTRLKSYLDYGIFQPIQIAATVGLNAPRDAVEKICDEYRKRRDVLCGGLNRIGWPITPPKATMFAWGRIPEPFRAMGSMEFSKLLLQKGHVAVQPGIGFGQMGDEYVRFALIENQKRTRQALQGIKKVLQEG</sequence>
<organism evidence="6 7">
    <name type="scientific">Mailhella massiliensis</name>
    <dbReference type="NCBI Taxonomy" id="1903261"/>
    <lineage>
        <taxon>Bacteria</taxon>
        <taxon>Pseudomonadati</taxon>
        <taxon>Thermodesulfobacteriota</taxon>
        <taxon>Desulfovibrionia</taxon>
        <taxon>Desulfovibrionales</taxon>
        <taxon>Desulfovibrionaceae</taxon>
        <taxon>Mailhella</taxon>
    </lineage>
</organism>
<proteinExistence type="inferred from homology"/>
<dbReference type="EMBL" id="DYZA01000213">
    <property type="protein sequence ID" value="HJD98057.1"/>
    <property type="molecule type" value="Genomic_DNA"/>
</dbReference>
<dbReference type="SUPFAM" id="SSF53383">
    <property type="entry name" value="PLP-dependent transferases"/>
    <property type="match status" value="1"/>
</dbReference>
<dbReference type="GO" id="GO:0030170">
    <property type="term" value="F:pyridoxal phosphate binding"/>
    <property type="evidence" value="ECO:0007669"/>
    <property type="project" value="InterPro"/>
</dbReference>
<keyword evidence="3 4" id="KW-0808">Transferase</keyword>
<dbReference type="InterPro" id="IPR015424">
    <property type="entry name" value="PyrdxlP-dep_Trfase"/>
</dbReference>
<dbReference type="RefSeq" id="WP_304123420.1">
    <property type="nucleotide sequence ID" value="NZ_DYZA01000213.1"/>
</dbReference>
<dbReference type="InterPro" id="IPR015422">
    <property type="entry name" value="PyrdxlP-dep_Trfase_small"/>
</dbReference>
<name>A0A921DTG5_9BACT</name>
<comment type="similarity">
    <text evidence="4">Belongs to the class-I pyridoxal-phosphate-dependent aminotransferase family.</text>
</comment>
<evidence type="ECO:0000256" key="2">
    <source>
        <dbReference type="ARBA" id="ARBA00022576"/>
    </source>
</evidence>
<evidence type="ECO:0000313" key="6">
    <source>
        <dbReference type="EMBL" id="HJD98057.1"/>
    </source>
</evidence>
<evidence type="ECO:0000256" key="4">
    <source>
        <dbReference type="RuleBase" id="RU000481"/>
    </source>
</evidence>
<accession>A0A921DTG5</accession>
<evidence type="ECO:0000259" key="5">
    <source>
        <dbReference type="Pfam" id="PF00155"/>
    </source>
</evidence>
<evidence type="ECO:0000313" key="7">
    <source>
        <dbReference type="Proteomes" id="UP000698963"/>
    </source>
</evidence>
<dbReference type="Gene3D" id="3.90.1150.10">
    <property type="entry name" value="Aspartate Aminotransferase, domain 1"/>
    <property type="match status" value="1"/>
</dbReference>
<dbReference type="Pfam" id="PF00155">
    <property type="entry name" value="Aminotran_1_2"/>
    <property type="match status" value="1"/>
</dbReference>
<dbReference type="InterPro" id="IPR050881">
    <property type="entry name" value="LL-DAP_aminotransferase"/>
</dbReference>
<dbReference type="PROSITE" id="PS00105">
    <property type="entry name" value="AA_TRANSFER_CLASS_1"/>
    <property type="match status" value="1"/>
</dbReference>
<reference evidence="6" key="2">
    <citation type="submission" date="2021-09" db="EMBL/GenBank/DDBJ databases">
        <authorList>
            <person name="Gilroy R."/>
        </authorList>
    </citation>
    <scope>NUCLEOTIDE SEQUENCE</scope>
    <source>
        <strain evidence="6">ChiGjej2B2-19336</strain>
    </source>
</reference>